<protein>
    <submittedName>
        <fullName evidence="1">Uncharacterized protein</fullName>
    </submittedName>
</protein>
<dbReference type="Proteomes" id="UP000569951">
    <property type="component" value="Unassembled WGS sequence"/>
</dbReference>
<proteinExistence type="predicted"/>
<comment type="caution">
    <text evidence="1">The sequence shown here is derived from an EMBL/GenBank/DDBJ whole genome shotgun (WGS) entry which is preliminary data.</text>
</comment>
<evidence type="ECO:0000313" key="1">
    <source>
        <dbReference type="EMBL" id="MBB6098590.1"/>
    </source>
</evidence>
<keyword evidence="2" id="KW-1185">Reference proteome</keyword>
<name>A0A841I2F1_9DEIO</name>
<reference evidence="1 2" key="1">
    <citation type="submission" date="2020-08" db="EMBL/GenBank/DDBJ databases">
        <title>Genomic Encyclopedia of Type Strains, Phase IV (KMG-IV): sequencing the most valuable type-strain genomes for metagenomic binning, comparative biology and taxonomic classification.</title>
        <authorList>
            <person name="Goeker M."/>
        </authorList>
    </citation>
    <scope>NUCLEOTIDE SEQUENCE [LARGE SCALE GENOMIC DNA]</scope>
    <source>
        <strain evidence="1 2">DSM 21458</strain>
    </source>
</reference>
<organism evidence="1 2">
    <name type="scientific">Deinobacterium chartae</name>
    <dbReference type="NCBI Taxonomy" id="521158"/>
    <lineage>
        <taxon>Bacteria</taxon>
        <taxon>Thermotogati</taxon>
        <taxon>Deinococcota</taxon>
        <taxon>Deinococci</taxon>
        <taxon>Deinococcales</taxon>
        <taxon>Deinococcaceae</taxon>
        <taxon>Deinobacterium</taxon>
    </lineage>
</organism>
<dbReference type="AlphaFoldDB" id="A0A841I2F1"/>
<accession>A0A841I2F1</accession>
<dbReference type="EMBL" id="JACHHG010000006">
    <property type="protein sequence ID" value="MBB6098590.1"/>
    <property type="molecule type" value="Genomic_DNA"/>
</dbReference>
<sequence>MEAKSYLNLIEQLLEAMWDGRVPVKPIAKLSPSDVPPELQPALGEVLAARHLWARSEEVQYDHL</sequence>
<gene>
    <name evidence="1" type="ORF">HNR42_002024</name>
</gene>
<evidence type="ECO:0000313" key="2">
    <source>
        <dbReference type="Proteomes" id="UP000569951"/>
    </source>
</evidence>
<dbReference type="RefSeq" id="WP_183987136.1">
    <property type="nucleotide sequence ID" value="NZ_JACHHG010000006.1"/>
</dbReference>